<evidence type="ECO:0000256" key="4">
    <source>
        <dbReference type="ARBA" id="ARBA00022490"/>
    </source>
</evidence>
<evidence type="ECO:0000256" key="9">
    <source>
        <dbReference type="ARBA" id="ARBA00034807"/>
    </source>
</evidence>
<evidence type="ECO:0000256" key="14">
    <source>
        <dbReference type="PIRSR" id="PIRSR018001-3"/>
    </source>
</evidence>
<dbReference type="SUPFAM" id="SSF53187">
    <property type="entry name" value="Zn-dependent exopeptidases"/>
    <property type="match status" value="1"/>
</dbReference>
<dbReference type="InterPro" id="IPR050178">
    <property type="entry name" value="AspA/AstE_fam"/>
</dbReference>
<evidence type="ECO:0000256" key="6">
    <source>
        <dbReference type="ARBA" id="ARBA00022801"/>
    </source>
</evidence>
<name>A0AAD7T9K5_9TELE</name>
<accession>A0AAD7T9K5</accession>
<dbReference type="CDD" id="cd06909">
    <property type="entry name" value="M14_ASPA"/>
    <property type="match status" value="1"/>
</dbReference>
<dbReference type="NCBIfam" id="NF002601">
    <property type="entry name" value="PRK02259.1"/>
    <property type="match status" value="1"/>
</dbReference>
<dbReference type="Gene3D" id="2.20.25.160">
    <property type="match status" value="1"/>
</dbReference>
<evidence type="ECO:0000259" key="16">
    <source>
        <dbReference type="Pfam" id="PF24827"/>
    </source>
</evidence>
<dbReference type="GO" id="GO:0046872">
    <property type="term" value="F:metal ion binding"/>
    <property type="evidence" value="ECO:0007669"/>
    <property type="project" value="UniProtKB-KW"/>
</dbReference>
<feature type="binding site" evidence="14">
    <location>
        <position position="39"/>
    </location>
    <ligand>
        <name>Zn(2+)</name>
        <dbReference type="ChEBI" id="CHEBI:29105"/>
    </ligand>
</feature>
<keyword evidence="7 14" id="KW-0862">Zinc</keyword>
<evidence type="ECO:0000313" key="18">
    <source>
        <dbReference type="Proteomes" id="UP001221898"/>
    </source>
</evidence>
<evidence type="ECO:0000256" key="1">
    <source>
        <dbReference type="ARBA" id="ARBA00004496"/>
    </source>
</evidence>
<comment type="subcellular location">
    <subcellularLocation>
        <location evidence="10">Apical cell membrane</location>
        <topology evidence="10">Peripheral membrane protein</topology>
    </subcellularLocation>
    <subcellularLocation>
        <location evidence="1">Cytoplasm</location>
    </subcellularLocation>
</comment>
<dbReference type="GO" id="GO:0016788">
    <property type="term" value="F:hydrolase activity, acting on ester bonds"/>
    <property type="evidence" value="ECO:0007669"/>
    <property type="project" value="InterPro"/>
</dbReference>
<comment type="catalytic activity">
    <reaction evidence="12">
        <text>an N-acyl-aromatic L-alpha-amino acid + H2O = an aromatic L-alpha-amino acid + a carboxylate</text>
        <dbReference type="Rhea" id="RHEA:54184"/>
        <dbReference type="ChEBI" id="CHEBI:15377"/>
        <dbReference type="ChEBI" id="CHEBI:29067"/>
        <dbReference type="ChEBI" id="CHEBI:84824"/>
        <dbReference type="ChEBI" id="CHEBI:138093"/>
        <dbReference type="EC" id="3.5.1.114"/>
    </reaction>
</comment>
<dbReference type="InterPro" id="IPR055438">
    <property type="entry name" value="AstE_AspA_cat"/>
</dbReference>
<dbReference type="PANTHER" id="PTHR15162:SF5">
    <property type="entry name" value="N-ACYL-AROMATIC-L-AMINO ACID AMIDOHYDROLASE (CARBOXYLATE-FORMING)"/>
    <property type="match status" value="1"/>
</dbReference>
<evidence type="ECO:0000313" key="17">
    <source>
        <dbReference type="EMBL" id="KAJ8416482.1"/>
    </source>
</evidence>
<dbReference type="InterPro" id="IPR007036">
    <property type="entry name" value="Aste_AspA_hybrid_dom"/>
</dbReference>
<comment type="catalytic activity">
    <reaction evidence="11">
        <text>an N-acetyl-L-cysteine-S-conjugate + H2O = an S-substituted L-cysteine + acetate</text>
        <dbReference type="Rhea" id="RHEA:36855"/>
        <dbReference type="ChEBI" id="CHEBI:15377"/>
        <dbReference type="ChEBI" id="CHEBI:30089"/>
        <dbReference type="ChEBI" id="CHEBI:58717"/>
        <dbReference type="ChEBI" id="CHEBI:58718"/>
        <dbReference type="EC" id="3.5.1.114"/>
    </reaction>
</comment>
<keyword evidence="5 14" id="KW-0479">Metal-binding</keyword>
<keyword evidence="4" id="KW-0963">Cytoplasm</keyword>
<feature type="binding site" evidence="14">
    <location>
        <position position="36"/>
    </location>
    <ligand>
        <name>Zn(2+)</name>
        <dbReference type="ChEBI" id="CHEBI:29105"/>
    </ligand>
</feature>
<dbReference type="PIRSF" id="PIRSF018001">
    <property type="entry name" value="Aspartoacylase"/>
    <property type="match status" value="1"/>
</dbReference>
<dbReference type="AlphaFoldDB" id="A0AAD7T9K5"/>
<dbReference type="GO" id="GO:0016324">
    <property type="term" value="C:apical plasma membrane"/>
    <property type="evidence" value="ECO:0007669"/>
    <property type="project" value="UniProtKB-SubCell"/>
</dbReference>
<protein>
    <recommendedName>
        <fullName evidence="9">N-acyl-aromatic-L-amino acid amidohydrolase</fullName>
        <ecNumber evidence="9">3.5.1.114</ecNumber>
    </recommendedName>
</protein>
<dbReference type="PANTHER" id="PTHR15162">
    <property type="entry name" value="ASPARTOACYLASE"/>
    <property type="match status" value="1"/>
</dbReference>
<dbReference type="Pfam" id="PF04952">
    <property type="entry name" value="AstE_AspA_hybrid"/>
    <property type="match status" value="1"/>
</dbReference>
<dbReference type="GO" id="GO:0004046">
    <property type="term" value="F:aminoacylase activity"/>
    <property type="evidence" value="ECO:0007669"/>
    <property type="project" value="TreeGrafter"/>
</dbReference>
<feature type="binding site" evidence="14">
    <location>
        <position position="129"/>
    </location>
    <ligand>
        <name>Zn(2+)</name>
        <dbReference type="ChEBI" id="CHEBI:29105"/>
    </ligand>
</feature>
<organism evidence="17 18">
    <name type="scientific">Aldrovandia affinis</name>
    <dbReference type="NCBI Taxonomy" id="143900"/>
    <lineage>
        <taxon>Eukaryota</taxon>
        <taxon>Metazoa</taxon>
        <taxon>Chordata</taxon>
        <taxon>Craniata</taxon>
        <taxon>Vertebrata</taxon>
        <taxon>Euteleostomi</taxon>
        <taxon>Actinopterygii</taxon>
        <taxon>Neopterygii</taxon>
        <taxon>Teleostei</taxon>
        <taxon>Notacanthiformes</taxon>
        <taxon>Halosauridae</taxon>
        <taxon>Aldrovandia</taxon>
    </lineage>
</organism>
<dbReference type="HAMAP" id="MF_00704">
    <property type="entry name" value="Aspartoacylase"/>
    <property type="match status" value="1"/>
</dbReference>
<comment type="similarity">
    <text evidence="2">Belongs to the AspA/AstE family. Aspartoacylase subfamily.</text>
</comment>
<feature type="active site" description="Proton donor/acceptor" evidence="13">
    <location>
        <position position="191"/>
    </location>
</feature>
<dbReference type="InterPro" id="IPR016708">
    <property type="entry name" value="Aspartoacylase"/>
</dbReference>
<feature type="domain" description="Succinylglutamate desuccinylase/Aspartoacylase catalytic" evidence="16">
    <location>
        <begin position="27"/>
        <end position="217"/>
    </location>
</feature>
<dbReference type="Gene3D" id="3.40.630.10">
    <property type="entry name" value="Zn peptidases"/>
    <property type="match status" value="1"/>
</dbReference>
<dbReference type="EMBL" id="JAINUG010000006">
    <property type="protein sequence ID" value="KAJ8416482.1"/>
    <property type="molecule type" value="Genomic_DNA"/>
</dbReference>
<evidence type="ECO:0000256" key="13">
    <source>
        <dbReference type="PIRSR" id="PIRSR018001-1"/>
    </source>
</evidence>
<keyword evidence="6" id="KW-0378">Hydrolase</keyword>
<evidence type="ECO:0000256" key="10">
    <source>
        <dbReference type="ARBA" id="ARBA00037831"/>
    </source>
</evidence>
<evidence type="ECO:0000256" key="7">
    <source>
        <dbReference type="ARBA" id="ARBA00022833"/>
    </source>
</evidence>
<dbReference type="EC" id="3.5.1.114" evidence="9"/>
<evidence type="ECO:0000256" key="11">
    <source>
        <dbReference type="ARBA" id="ARBA00048435"/>
    </source>
</evidence>
<sequence length="352" mass="39625">MGADQGEKSHYFHFSSKMEVINLPAVSRVAVCGGTHGNELSGVYLVREQQKKKEGAETFSLTTVMSNPRAVQQCRRYTETDLNRCFTTATLGTPISDRTPYEIVRSQELNTLLGPKGTDEAMDLICDLHNTTANMGLCLISYSACDWICLHIFKHLQKEMPTVPVRYIHFDVPQSEAYSLESVGKHGFSMEIGPQPHGVIRADIFNAMKEGIRLTLDWIHHFNSGVQFDGGEVEVYAMVKNIDYPRDMETHSITAAIHPQLQDHDFCLLHPGDPLFLTFSGKTETYKGVEPLYPFFVNECAYYEKGIALSLARRKRVAIPSIQVKTDCGKENGGEELKLEEKERTYDCSEDV</sequence>
<evidence type="ECO:0000259" key="15">
    <source>
        <dbReference type="Pfam" id="PF04952"/>
    </source>
</evidence>
<comment type="caution">
    <text evidence="17">The sequence shown here is derived from an EMBL/GenBank/DDBJ whole genome shotgun (WGS) entry which is preliminary data.</text>
</comment>
<proteinExistence type="inferred from homology"/>
<dbReference type="Pfam" id="PF24827">
    <property type="entry name" value="AstE_AspA_cat"/>
    <property type="match status" value="1"/>
</dbReference>
<keyword evidence="3" id="KW-1003">Cell membrane</keyword>
<evidence type="ECO:0000256" key="8">
    <source>
        <dbReference type="ARBA" id="ARBA00023136"/>
    </source>
</evidence>
<dbReference type="GO" id="GO:0005829">
    <property type="term" value="C:cytosol"/>
    <property type="evidence" value="ECO:0007669"/>
    <property type="project" value="TreeGrafter"/>
</dbReference>
<dbReference type="FunFam" id="3.40.630.10:FF:000025">
    <property type="entry name" value="aspartoacylase"/>
    <property type="match status" value="1"/>
</dbReference>
<evidence type="ECO:0000256" key="12">
    <source>
        <dbReference type="ARBA" id="ARBA00049326"/>
    </source>
</evidence>
<feature type="domain" description="AstE/AspA barrel-sandwich hybrid" evidence="15">
    <location>
        <begin position="232"/>
        <end position="313"/>
    </location>
</feature>
<evidence type="ECO:0000256" key="3">
    <source>
        <dbReference type="ARBA" id="ARBA00022475"/>
    </source>
</evidence>
<evidence type="ECO:0000256" key="5">
    <source>
        <dbReference type="ARBA" id="ARBA00022723"/>
    </source>
</evidence>
<keyword evidence="18" id="KW-1185">Reference proteome</keyword>
<dbReference type="Proteomes" id="UP001221898">
    <property type="component" value="Unassembled WGS sequence"/>
</dbReference>
<keyword evidence="8" id="KW-0472">Membrane</keyword>
<comment type="cofactor">
    <cofactor evidence="14">
        <name>Zn(2+)</name>
        <dbReference type="ChEBI" id="CHEBI:29105"/>
    </cofactor>
    <text evidence="14">Binds 1 zinc ion per subunit.</text>
</comment>
<evidence type="ECO:0000256" key="2">
    <source>
        <dbReference type="ARBA" id="ARBA00006173"/>
    </source>
</evidence>
<gene>
    <name evidence="17" type="ORF">AAFF_G00357700</name>
</gene>
<reference evidence="17" key="1">
    <citation type="journal article" date="2023" name="Science">
        <title>Genome structures resolve the early diversification of teleost fishes.</title>
        <authorList>
            <person name="Parey E."/>
            <person name="Louis A."/>
            <person name="Montfort J."/>
            <person name="Bouchez O."/>
            <person name="Roques C."/>
            <person name="Iampietro C."/>
            <person name="Lluch J."/>
            <person name="Castinel A."/>
            <person name="Donnadieu C."/>
            <person name="Desvignes T."/>
            <person name="Floi Bucao C."/>
            <person name="Jouanno E."/>
            <person name="Wen M."/>
            <person name="Mejri S."/>
            <person name="Dirks R."/>
            <person name="Jansen H."/>
            <person name="Henkel C."/>
            <person name="Chen W.J."/>
            <person name="Zahm M."/>
            <person name="Cabau C."/>
            <person name="Klopp C."/>
            <person name="Thompson A.W."/>
            <person name="Robinson-Rechavi M."/>
            <person name="Braasch I."/>
            <person name="Lecointre G."/>
            <person name="Bobe J."/>
            <person name="Postlethwait J.H."/>
            <person name="Berthelot C."/>
            <person name="Roest Crollius H."/>
            <person name="Guiguen Y."/>
        </authorList>
    </citation>
    <scope>NUCLEOTIDE SEQUENCE</scope>
    <source>
        <strain evidence="17">NC1722</strain>
    </source>
</reference>